<evidence type="ECO:0000256" key="4">
    <source>
        <dbReference type="ARBA" id="ARBA00022692"/>
    </source>
</evidence>
<dbReference type="Proteomes" id="UP000199602">
    <property type="component" value="Unassembled WGS sequence"/>
</dbReference>
<accession>A0A1H0FE05</accession>
<dbReference type="OrthoDB" id="9759690at2"/>
<dbReference type="RefSeq" id="WP_092066048.1">
    <property type="nucleotide sequence ID" value="NZ_FNIN01000012.1"/>
</dbReference>
<feature type="transmembrane region" description="Helical" evidence="7">
    <location>
        <begin position="529"/>
        <end position="550"/>
    </location>
</feature>
<feature type="transmembrane region" description="Helical" evidence="7">
    <location>
        <begin position="393"/>
        <end position="412"/>
    </location>
</feature>
<evidence type="ECO:0000256" key="3">
    <source>
        <dbReference type="ARBA" id="ARBA00007931"/>
    </source>
</evidence>
<comment type="subcellular location">
    <subcellularLocation>
        <location evidence="2">Membrane</location>
        <topology evidence="2">Multi-pass membrane protein</topology>
    </subcellularLocation>
</comment>
<evidence type="ECO:0000256" key="2">
    <source>
        <dbReference type="ARBA" id="ARBA00004141"/>
    </source>
</evidence>
<evidence type="ECO:0000256" key="6">
    <source>
        <dbReference type="ARBA" id="ARBA00023136"/>
    </source>
</evidence>
<dbReference type="Pfam" id="PF02163">
    <property type="entry name" value="Peptidase_M50"/>
    <property type="match status" value="1"/>
</dbReference>
<evidence type="ECO:0000256" key="1">
    <source>
        <dbReference type="ARBA" id="ARBA00001947"/>
    </source>
</evidence>
<dbReference type="CDD" id="cd05709">
    <property type="entry name" value="S2P-M50"/>
    <property type="match status" value="1"/>
</dbReference>
<evidence type="ECO:0000256" key="5">
    <source>
        <dbReference type="ARBA" id="ARBA00022989"/>
    </source>
</evidence>
<reference evidence="9 10" key="1">
    <citation type="submission" date="2016-10" db="EMBL/GenBank/DDBJ databases">
        <authorList>
            <person name="de Groot N.N."/>
        </authorList>
    </citation>
    <scope>NUCLEOTIDE SEQUENCE [LARGE SCALE GENOMIC DNA]</scope>
    <source>
        <strain evidence="9 10">DSM 15269</strain>
    </source>
</reference>
<feature type="transmembrane region" description="Helical" evidence="7">
    <location>
        <begin position="495"/>
        <end position="517"/>
    </location>
</feature>
<keyword evidence="10" id="KW-1185">Reference proteome</keyword>
<keyword evidence="5 7" id="KW-1133">Transmembrane helix</keyword>
<name>A0A1H0FE05_9BACT</name>
<feature type="transmembrane region" description="Helical" evidence="7">
    <location>
        <begin position="286"/>
        <end position="309"/>
    </location>
</feature>
<feature type="domain" description="Peptidase M50" evidence="8">
    <location>
        <begin position="337"/>
        <end position="416"/>
    </location>
</feature>
<dbReference type="EMBL" id="FNIN01000012">
    <property type="protein sequence ID" value="SDN92903.1"/>
    <property type="molecule type" value="Genomic_DNA"/>
</dbReference>
<evidence type="ECO:0000256" key="7">
    <source>
        <dbReference type="SAM" id="Phobius"/>
    </source>
</evidence>
<keyword evidence="6 7" id="KW-0472">Membrane</keyword>
<dbReference type="InterPro" id="IPR008915">
    <property type="entry name" value="Peptidase_M50"/>
</dbReference>
<dbReference type="GO" id="GO:0006508">
    <property type="term" value="P:proteolysis"/>
    <property type="evidence" value="ECO:0007669"/>
    <property type="project" value="InterPro"/>
</dbReference>
<evidence type="ECO:0000313" key="10">
    <source>
        <dbReference type="Proteomes" id="UP000199602"/>
    </source>
</evidence>
<gene>
    <name evidence="9" type="ORF">SAMN04488516_1128</name>
</gene>
<feature type="transmembrane region" description="Helical" evidence="7">
    <location>
        <begin position="424"/>
        <end position="448"/>
    </location>
</feature>
<comment type="cofactor">
    <cofactor evidence="1">
        <name>Zn(2+)</name>
        <dbReference type="ChEBI" id="CHEBI:29105"/>
    </cofactor>
</comment>
<evidence type="ECO:0000259" key="8">
    <source>
        <dbReference type="Pfam" id="PF02163"/>
    </source>
</evidence>
<keyword evidence="4 7" id="KW-0812">Transmembrane</keyword>
<protein>
    <recommendedName>
        <fullName evidence="8">Peptidase M50 domain-containing protein</fullName>
    </recommendedName>
</protein>
<dbReference type="STRING" id="206665.SAMN04488516_1128"/>
<sequence length="564" mass="65028">MNNTEMRDTYLIINPELSNVRKATEFVKQWAVRSGLADKILLRFLFAVSELIEAIVLFSIENSLREKINIEVEPWEGWIKVNVKFSAKVPIEPYFEHKESKSDKFPGHEIAPEVFWHRVVVEWVDKAEWTEIGGWKRVSFVQYARPSGSPGELYFLGLVPIQRKGVNIKIVGEDVGIVTIEGVRNAFRMTKEMMFILNAVDGKRNVREIYRLYVEKFGIVHPKVVGGMIEELIKRGILLPGYRITAKGSTLTNTKQNKFLQKLLRFQYSIPHPDSFVSFVHRYLGWLWSPFVVVVAFVLIFSSFHILVFNFRAVESISGKAYLLFSRAGGLIGLVSLLLLNVHIIFHELSHAVVCKRFGGRIHALGILFYYGFICAFADTTDSWAFPSRWKRIMVSFAGPLSDLTVSCIYGWAHIFFTRQNLDIYAGVCGLMSILLFYFSLVNMIPFFETDGYYILSDMLNIPNLRKKSWNYLKQFLFSIVLNKDRPKISWKEKFSYLIFGSVSLLCVGAILLPPILVVFGLKQSPNDFVWFFSCFFVVIIALKISKIAFEWYHKARLTQIKLK</sequence>
<dbReference type="AlphaFoldDB" id="A0A1H0FE05"/>
<proteinExistence type="inferred from homology"/>
<dbReference type="GO" id="GO:0016020">
    <property type="term" value="C:membrane"/>
    <property type="evidence" value="ECO:0007669"/>
    <property type="project" value="UniProtKB-SubCell"/>
</dbReference>
<feature type="transmembrane region" description="Helical" evidence="7">
    <location>
        <begin position="358"/>
        <end position="381"/>
    </location>
</feature>
<comment type="similarity">
    <text evidence="3">Belongs to the peptidase M50B family.</text>
</comment>
<feature type="transmembrane region" description="Helical" evidence="7">
    <location>
        <begin position="321"/>
        <end position="346"/>
    </location>
</feature>
<evidence type="ECO:0000313" key="9">
    <source>
        <dbReference type="EMBL" id="SDN92903.1"/>
    </source>
</evidence>
<organism evidence="9 10">
    <name type="scientific">Desulfonauticus submarinus</name>
    <dbReference type="NCBI Taxonomy" id="206665"/>
    <lineage>
        <taxon>Bacteria</taxon>
        <taxon>Pseudomonadati</taxon>
        <taxon>Thermodesulfobacteriota</taxon>
        <taxon>Desulfovibrionia</taxon>
        <taxon>Desulfovibrionales</taxon>
        <taxon>Desulfonauticaceae</taxon>
        <taxon>Desulfonauticus</taxon>
    </lineage>
</organism>